<comment type="caution">
    <text evidence="3">The sequence shown here is derived from an EMBL/GenBank/DDBJ whole genome shotgun (WGS) entry which is preliminary data.</text>
</comment>
<dbReference type="InterPro" id="IPR036322">
    <property type="entry name" value="WD40_repeat_dom_sf"/>
</dbReference>
<evidence type="ECO:0008006" key="5">
    <source>
        <dbReference type="Google" id="ProtNLM"/>
    </source>
</evidence>
<name>A0AAD4M9I2_9AGAM</name>
<sequence length="388" mass="43333">MAAWPLYALKMPRELPGFYFDARKNRYFPLSSKKDARSHSSESQSQLAAPLYVSASSPRPLAQTPQRSLDIWHALQRLRLAGCQRQSVAATIHLSGIPVPVYAGQTLTAFAAGIFDGHAWSVAGDSYGVLHTLDPLPTRDFLSMPNHTPQYSWTRRTELESRLMGETSGVRQRALFVQDIERVSDVRRIETQSDVFAVHQEENLVYTGSRNGSIRRFDTRTRAIGPSLLSDVFAKSSNSVVYLNIIKDWQLLVSTIRGVIEIFDVRYLQENRPIFALLGHVNSYQPSLPHAITPRHDYFFAAGLDNRIRGWSLLTGEPLSCPVTSSASTLEIPGHQPHAVDVHASLFAAKFEEQITSLEITQVGQELCLFATSGSGLHRFIFGRRVAD</sequence>
<dbReference type="SUPFAM" id="SSF50978">
    <property type="entry name" value="WD40 repeat-like"/>
    <property type="match status" value="1"/>
</dbReference>
<dbReference type="Proteomes" id="UP001203297">
    <property type="component" value="Unassembled WGS sequence"/>
</dbReference>
<dbReference type="InterPro" id="IPR015943">
    <property type="entry name" value="WD40/YVTN_repeat-like_dom_sf"/>
</dbReference>
<dbReference type="PANTHER" id="PTHR44472:SF1">
    <property type="entry name" value="DDB1 AND CUL4 ASSOCIATED FACTOR 4"/>
    <property type="match status" value="1"/>
</dbReference>
<keyword evidence="2" id="KW-0677">Repeat</keyword>
<evidence type="ECO:0000313" key="3">
    <source>
        <dbReference type="EMBL" id="KAI0304451.1"/>
    </source>
</evidence>
<evidence type="ECO:0000256" key="2">
    <source>
        <dbReference type="ARBA" id="ARBA00022737"/>
    </source>
</evidence>
<evidence type="ECO:0000313" key="4">
    <source>
        <dbReference type="Proteomes" id="UP001203297"/>
    </source>
</evidence>
<proteinExistence type="predicted"/>
<dbReference type="Gene3D" id="2.130.10.10">
    <property type="entry name" value="YVTN repeat-like/Quinoprotein amine dehydrogenase"/>
    <property type="match status" value="1"/>
</dbReference>
<reference evidence="3" key="1">
    <citation type="journal article" date="2022" name="New Phytol.">
        <title>Evolutionary transition to the ectomycorrhizal habit in the genomes of a hyperdiverse lineage of mushroom-forming fungi.</title>
        <authorList>
            <person name="Looney B."/>
            <person name="Miyauchi S."/>
            <person name="Morin E."/>
            <person name="Drula E."/>
            <person name="Courty P.E."/>
            <person name="Kohler A."/>
            <person name="Kuo A."/>
            <person name="LaButti K."/>
            <person name="Pangilinan J."/>
            <person name="Lipzen A."/>
            <person name="Riley R."/>
            <person name="Andreopoulos W."/>
            <person name="He G."/>
            <person name="Johnson J."/>
            <person name="Nolan M."/>
            <person name="Tritt A."/>
            <person name="Barry K.W."/>
            <person name="Grigoriev I.V."/>
            <person name="Nagy L.G."/>
            <person name="Hibbett D."/>
            <person name="Henrissat B."/>
            <person name="Matheny P.B."/>
            <person name="Labbe J."/>
            <person name="Martin F.M."/>
        </authorList>
    </citation>
    <scope>NUCLEOTIDE SEQUENCE</scope>
    <source>
        <strain evidence="3">BPL690</strain>
    </source>
</reference>
<evidence type="ECO:0000256" key="1">
    <source>
        <dbReference type="ARBA" id="ARBA00022574"/>
    </source>
</evidence>
<gene>
    <name evidence="3" type="ORF">B0F90DRAFT_1815779</name>
</gene>
<dbReference type="GO" id="GO:0080008">
    <property type="term" value="C:Cul4-RING E3 ubiquitin ligase complex"/>
    <property type="evidence" value="ECO:0007669"/>
    <property type="project" value="TreeGrafter"/>
</dbReference>
<keyword evidence="4" id="KW-1185">Reference proteome</keyword>
<dbReference type="AlphaFoldDB" id="A0AAD4M9I2"/>
<organism evidence="3 4">
    <name type="scientific">Multifurca ochricompacta</name>
    <dbReference type="NCBI Taxonomy" id="376703"/>
    <lineage>
        <taxon>Eukaryota</taxon>
        <taxon>Fungi</taxon>
        <taxon>Dikarya</taxon>
        <taxon>Basidiomycota</taxon>
        <taxon>Agaricomycotina</taxon>
        <taxon>Agaricomycetes</taxon>
        <taxon>Russulales</taxon>
        <taxon>Russulaceae</taxon>
        <taxon>Multifurca</taxon>
    </lineage>
</organism>
<protein>
    <recommendedName>
        <fullName evidence="5">WD40 repeat-like protein</fullName>
    </recommendedName>
</protein>
<dbReference type="EMBL" id="WTXG01000007">
    <property type="protein sequence ID" value="KAI0304451.1"/>
    <property type="molecule type" value="Genomic_DNA"/>
</dbReference>
<keyword evidence="1" id="KW-0853">WD repeat</keyword>
<accession>A0AAD4M9I2</accession>
<dbReference type="PANTHER" id="PTHR44472">
    <property type="entry name" value="DDB1- AND CUL4-ASSOCIATED FACTOR 4-RELATED"/>
    <property type="match status" value="1"/>
</dbReference>
<dbReference type="InterPro" id="IPR052254">
    <property type="entry name" value="CUL4-DDB1_E3_ligase_receptor"/>
</dbReference>